<feature type="compositionally biased region" description="Acidic residues" evidence="1">
    <location>
        <begin position="60"/>
        <end position="69"/>
    </location>
</feature>
<evidence type="ECO:0000313" key="2">
    <source>
        <dbReference type="EMBL" id="URE29915.1"/>
    </source>
</evidence>
<feature type="compositionally biased region" description="Basic and acidic residues" evidence="1">
    <location>
        <begin position="127"/>
        <end position="142"/>
    </location>
</feature>
<accession>A0A9E7KWQ7</accession>
<feature type="region of interest" description="Disordered" evidence="1">
    <location>
        <begin position="102"/>
        <end position="186"/>
    </location>
</feature>
<evidence type="ECO:0000256" key="1">
    <source>
        <dbReference type="SAM" id="MobiDB-lite"/>
    </source>
</evidence>
<dbReference type="AlphaFoldDB" id="A0A9E7KWQ7"/>
<feature type="region of interest" description="Disordered" evidence="1">
    <location>
        <begin position="44"/>
        <end position="69"/>
    </location>
</feature>
<organism evidence="2 3">
    <name type="scientific">Musa troglodytarum</name>
    <name type="common">fe'i banana</name>
    <dbReference type="NCBI Taxonomy" id="320322"/>
    <lineage>
        <taxon>Eukaryota</taxon>
        <taxon>Viridiplantae</taxon>
        <taxon>Streptophyta</taxon>
        <taxon>Embryophyta</taxon>
        <taxon>Tracheophyta</taxon>
        <taxon>Spermatophyta</taxon>
        <taxon>Magnoliopsida</taxon>
        <taxon>Liliopsida</taxon>
        <taxon>Zingiberales</taxon>
        <taxon>Musaceae</taxon>
        <taxon>Musa</taxon>
    </lineage>
</organism>
<proteinExistence type="predicted"/>
<feature type="region of interest" description="Disordered" evidence="1">
    <location>
        <begin position="267"/>
        <end position="290"/>
    </location>
</feature>
<protein>
    <submittedName>
        <fullName evidence="2">Uncharacterized protein</fullName>
    </submittedName>
</protein>
<dbReference type="Proteomes" id="UP001055439">
    <property type="component" value="Chromosome 8"/>
</dbReference>
<gene>
    <name evidence="2" type="ORF">MUK42_26356</name>
</gene>
<feature type="compositionally biased region" description="Acidic residues" evidence="1">
    <location>
        <begin position="268"/>
        <end position="277"/>
    </location>
</feature>
<name>A0A9E7KWQ7_9LILI</name>
<feature type="compositionally biased region" description="Basic and acidic residues" evidence="1">
    <location>
        <begin position="150"/>
        <end position="168"/>
    </location>
</feature>
<keyword evidence="3" id="KW-1185">Reference proteome</keyword>
<sequence>MDGLASVSSWRRLDVGIIVDESGPEPVLLPHLSHLFDRHVLGLGKEQGDEDGHGHLPCGEEVEEPELEVAEQWQEDLGHHEGEEHVHRHIDALRGRPDLQREDLAGHQPSQGTPRPGEGRDEDADADDHGDHHLNTALEKESTAANFVDGDDRNESGDDVDQSRDDGGHQGGVVAETEGLEQDGSVEHDDVDAGELLEGGDQQGHAQLRPVFAPQQGAPWVPDDLGVFAGRDEVVVLGFDVVGSADLPKHGHGLLVVATLDQRVGGIGEEEGADGDDDGWHGSEAQAQAPAPPALDLVGGIVHQVGDEDADGDHKLEGNVEHPAELRRSHLREVERNGLLRETARSEQNRFILSLIDRESLPGWRIQRRCPEGCDL</sequence>
<dbReference type="EMBL" id="CP097510">
    <property type="protein sequence ID" value="URE29915.1"/>
    <property type="molecule type" value="Genomic_DNA"/>
</dbReference>
<feature type="compositionally biased region" description="Basic and acidic residues" evidence="1">
    <location>
        <begin position="44"/>
        <end position="54"/>
    </location>
</feature>
<reference evidence="2" key="1">
    <citation type="submission" date="2022-05" db="EMBL/GenBank/DDBJ databases">
        <title>The Musa troglodytarum L. genome provides insights into the mechanism of non-climacteric behaviour and enrichment of carotenoids.</title>
        <authorList>
            <person name="Wang J."/>
        </authorList>
    </citation>
    <scope>NUCLEOTIDE SEQUENCE</scope>
    <source>
        <tissue evidence="2">Leaf</tissue>
    </source>
</reference>
<evidence type="ECO:0000313" key="3">
    <source>
        <dbReference type="Proteomes" id="UP001055439"/>
    </source>
</evidence>